<evidence type="ECO:0000256" key="1">
    <source>
        <dbReference type="SAM" id="MobiDB-lite"/>
    </source>
</evidence>
<dbReference type="InterPro" id="IPR036365">
    <property type="entry name" value="PGBD-like_sf"/>
</dbReference>
<dbReference type="InterPro" id="IPR036366">
    <property type="entry name" value="PGBDSf"/>
</dbReference>
<sequence>MMGKRAGMIMMLLLGLVLVPVAGADDLTKMAQQDLATLGYEVGAIDGNAGTQTVIAISKFQAEQGLDVTGEVSPQLVGALRAAIKKQGQPATGRPAPATVAATSPQSNPRADLQARQQACLQQKVEASQKQQKTKRAFMRILNTVSRSSSRYGSGELAKTISTASGQAYDANATYEDVKGAAQDLGLSESDMEECRNP</sequence>
<dbReference type="InterPro" id="IPR002477">
    <property type="entry name" value="Peptidoglycan-bd-like"/>
</dbReference>
<keyword evidence="2" id="KW-0732">Signal</keyword>
<dbReference type="Pfam" id="PF01471">
    <property type="entry name" value="PG_binding_1"/>
    <property type="match status" value="1"/>
</dbReference>
<name>A0A5N0TL47_9GAMM</name>
<dbReference type="Proteomes" id="UP000325372">
    <property type="component" value="Unassembled WGS sequence"/>
</dbReference>
<dbReference type="EMBL" id="VYXP01000001">
    <property type="protein sequence ID" value="KAA9134039.1"/>
    <property type="molecule type" value="Genomic_DNA"/>
</dbReference>
<feature type="signal peptide" evidence="2">
    <location>
        <begin position="1"/>
        <end position="24"/>
    </location>
</feature>
<protein>
    <submittedName>
        <fullName evidence="4">Peptidoglycan-binding protein</fullName>
    </submittedName>
</protein>
<evidence type="ECO:0000313" key="4">
    <source>
        <dbReference type="EMBL" id="KAA9134039.1"/>
    </source>
</evidence>
<evidence type="ECO:0000259" key="3">
    <source>
        <dbReference type="Pfam" id="PF01471"/>
    </source>
</evidence>
<reference evidence="4 5" key="1">
    <citation type="submission" date="2019-09" db="EMBL/GenBank/DDBJ databases">
        <title>Wenzhouxiangella sp. Genome sequencing and assembly.</title>
        <authorList>
            <person name="Zhang R."/>
        </authorList>
    </citation>
    <scope>NUCLEOTIDE SEQUENCE [LARGE SCALE GENOMIC DNA]</scope>
    <source>
        <strain evidence="4 5">W260</strain>
    </source>
</reference>
<keyword evidence="5" id="KW-1185">Reference proteome</keyword>
<dbReference type="AlphaFoldDB" id="A0A5N0TL47"/>
<dbReference type="SUPFAM" id="SSF47090">
    <property type="entry name" value="PGBD-like"/>
    <property type="match status" value="1"/>
</dbReference>
<proteinExistence type="predicted"/>
<organism evidence="4 5">
    <name type="scientific">Marinihelvus fidelis</name>
    <dbReference type="NCBI Taxonomy" id="2613842"/>
    <lineage>
        <taxon>Bacteria</taxon>
        <taxon>Pseudomonadati</taxon>
        <taxon>Pseudomonadota</taxon>
        <taxon>Gammaproteobacteria</taxon>
        <taxon>Chromatiales</taxon>
        <taxon>Wenzhouxiangellaceae</taxon>
        <taxon>Marinihelvus</taxon>
    </lineage>
</organism>
<dbReference type="Gene3D" id="1.10.101.10">
    <property type="entry name" value="PGBD-like superfamily/PGBD"/>
    <property type="match status" value="1"/>
</dbReference>
<evidence type="ECO:0000313" key="5">
    <source>
        <dbReference type="Proteomes" id="UP000325372"/>
    </source>
</evidence>
<gene>
    <name evidence="4" type="ORF">F3N42_00365</name>
</gene>
<feature type="domain" description="Peptidoglycan binding-like" evidence="3">
    <location>
        <begin position="28"/>
        <end position="80"/>
    </location>
</feature>
<comment type="caution">
    <text evidence="4">The sequence shown here is derived from an EMBL/GenBank/DDBJ whole genome shotgun (WGS) entry which is preliminary data.</text>
</comment>
<feature type="chain" id="PRO_5024340305" evidence="2">
    <location>
        <begin position="25"/>
        <end position="198"/>
    </location>
</feature>
<feature type="region of interest" description="Disordered" evidence="1">
    <location>
        <begin position="87"/>
        <end position="107"/>
    </location>
</feature>
<accession>A0A5N0TL47</accession>
<evidence type="ECO:0000256" key="2">
    <source>
        <dbReference type="SAM" id="SignalP"/>
    </source>
</evidence>